<comment type="caution">
    <text evidence="1">The sequence shown here is derived from an EMBL/GenBank/DDBJ whole genome shotgun (WGS) entry which is preliminary data.</text>
</comment>
<proteinExistence type="predicted"/>
<name>A0ACC2W5E4_9TREE</name>
<dbReference type="Proteomes" id="UP001230649">
    <property type="component" value="Unassembled WGS sequence"/>
</dbReference>
<reference evidence="1" key="1">
    <citation type="submission" date="2023-04" db="EMBL/GenBank/DDBJ databases">
        <title>Draft Genome sequencing of Naganishia species isolated from polar environments using Oxford Nanopore Technology.</title>
        <authorList>
            <person name="Leo P."/>
            <person name="Venkateswaran K."/>
        </authorList>
    </citation>
    <scope>NUCLEOTIDE SEQUENCE</scope>
    <source>
        <strain evidence="1">MNA-CCFEE 5262</strain>
    </source>
</reference>
<gene>
    <name evidence="1" type="ORF">QFC20_003874</name>
</gene>
<dbReference type="EMBL" id="JASBWS010000039">
    <property type="protein sequence ID" value="KAJ9106974.1"/>
    <property type="molecule type" value="Genomic_DNA"/>
</dbReference>
<accession>A0ACC2W5E4</accession>
<sequence length="381" mass="42057">MFIPVSAALLAGAALVSAHSEIKAETPDQKYALQNLQQAAYLCAPQIAVYNAERQRSWAQRALSHAPWADKKLFVDGGWEDLASKVKTIEGQNLDENDKRILACNAVSGSKIKNHTCILAPEVTEGPYYHTVGHPVRHNMAELEPGLLFVMNIGVIDVETCEPIPNTLVDIWHANATGHYAGHPDPAPHLVDEQPKTEGHRKGLLSAFPRTNEEETWLRAAQPTDENGVTEFTSIFPGYYTGRATHIHARIHPKWDMLPNGTFISGQMAHTGQFFVPDDINVRVDKLWPYVTNSIKDLPGRGRTRNWVDSLNIFEDSQVGGYQSMFDIGFLGGVLEQGLIGHITVVVNKSADYQSAWSVNQGAEKVQAKVPVPETNAKVEL</sequence>
<evidence type="ECO:0000313" key="2">
    <source>
        <dbReference type="Proteomes" id="UP001230649"/>
    </source>
</evidence>
<evidence type="ECO:0000313" key="1">
    <source>
        <dbReference type="EMBL" id="KAJ9106974.1"/>
    </source>
</evidence>
<organism evidence="1 2">
    <name type="scientific">Naganishia adeliensis</name>
    <dbReference type="NCBI Taxonomy" id="92952"/>
    <lineage>
        <taxon>Eukaryota</taxon>
        <taxon>Fungi</taxon>
        <taxon>Dikarya</taxon>
        <taxon>Basidiomycota</taxon>
        <taxon>Agaricomycotina</taxon>
        <taxon>Tremellomycetes</taxon>
        <taxon>Filobasidiales</taxon>
        <taxon>Filobasidiaceae</taxon>
        <taxon>Naganishia</taxon>
    </lineage>
</organism>
<keyword evidence="2" id="KW-1185">Reference proteome</keyword>
<protein>
    <submittedName>
        <fullName evidence="1">Uncharacterized protein</fullName>
    </submittedName>
</protein>